<comment type="caution">
    <text evidence="1">The sequence shown here is derived from an EMBL/GenBank/DDBJ whole genome shotgun (WGS) entry which is preliminary data.</text>
</comment>
<dbReference type="EMBL" id="BGZK01000049">
    <property type="protein sequence ID" value="GBP12018.1"/>
    <property type="molecule type" value="Genomic_DNA"/>
</dbReference>
<organism evidence="1 2">
    <name type="scientific">Eumeta variegata</name>
    <name type="common">Bagworm moth</name>
    <name type="synonym">Eumeta japonica</name>
    <dbReference type="NCBI Taxonomy" id="151549"/>
    <lineage>
        <taxon>Eukaryota</taxon>
        <taxon>Metazoa</taxon>
        <taxon>Ecdysozoa</taxon>
        <taxon>Arthropoda</taxon>
        <taxon>Hexapoda</taxon>
        <taxon>Insecta</taxon>
        <taxon>Pterygota</taxon>
        <taxon>Neoptera</taxon>
        <taxon>Endopterygota</taxon>
        <taxon>Lepidoptera</taxon>
        <taxon>Glossata</taxon>
        <taxon>Ditrysia</taxon>
        <taxon>Tineoidea</taxon>
        <taxon>Psychidae</taxon>
        <taxon>Oiketicinae</taxon>
        <taxon>Eumeta</taxon>
    </lineage>
</organism>
<reference evidence="1 2" key="1">
    <citation type="journal article" date="2019" name="Commun. Biol.">
        <title>The bagworm genome reveals a unique fibroin gene that provides high tensile strength.</title>
        <authorList>
            <person name="Kono N."/>
            <person name="Nakamura H."/>
            <person name="Ohtoshi R."/>
            <person name="Tomita M."/>
            <person name="Numata K."/>
            <person name="Arakawa K."/>
        </authorList>
    </citation>
    <scope>NUCLEOTIDE SEQUENCE [LARGE SCALE GENOMIC DNA]</scope>
</reference>
<sequence length="170" mass="18564">MKSPDEVPFKSSPVHGYFWLNTQSQCQKTKVPRETLTRGAGARDYIARNAIDGRRPAPEAGREKLVCKLSESEICNPSGSPLERLARGGCSGRTLNFTAYEYANDNVIDIFSVRRARCDVGRRGWGVAESFKFFVYVTRAARGKGAGAGATPRPTSSAGFTLLAPARAFR</sequence>
<dbReference type="Proteomes" id="UP000299102">
    <property type="component" value="Unassembled WGS sequence"/>
</dbReference>
<protein>
    <submittedName>
        <fullName evidence="1">Uncharacterized protein</fullName>
    </submittedName>
</protein>
<accession>A0A4C1TEZ4</accession>
<evidence type="ECO:0000313" key="2">
    <source>
        <dbReference type="Proteomes" id="UP000299102"/>
    </source>
</evidence>
<keyword evidence="2" id="KW-1185">Reference proteome</keyword>
<gene>
    <name evidence="1" type="ORF">EVAR_5859_1</name>
</gene>
<dbReference type="AlphaFoldDB" id="A0A4C1TEZ4"/>
<proteinExistence type="predicted"/>
<name>A0A4C1TEZ4_EUMVA</name>
<evidence type="ECO:0000313" key="1">
    <source>
        <dbReference type="EMBL" id="GBP12018.1"/>
    </source>
</evidence>